<sequence length="223" mass="24819">MGTSMGICVITVDLECCRCKAKIAKVLDCLKADFPIEKVEFEEKNNKVVVRGKYDAEKLSQAVWCKAGKIVVKEIVIVDVWPVPPPPKPKPKCDVDCHHCKHTCCKVVCSCCSCEHCKPKPEKKEEKPKPKVEYKLVPYPYMWQYPCPSWPNQCPPHQQCQSCSQQKPPEPAPPPPPPQPQPCACSTHGCGGAPPGWPPHMPPVWPPPWAGTCNVDENQCSVM</sequence>
<dbReference type="Proteomes" id="UP001341281">
    <property type="component" value="Chromosome 07"/>
</dbReference>
<keyword evidence="2" id="KW-1185">Reference proteome</keyword>
<dbReference type="InterPro" id="IPR044169">
    <property type="entry name" value="PI21"/>
</dbReference>
<dbReference type="PANTHER" id="PTHR47488">
    <property type="entry name" value="HEAVY METAL TRANSPORT/DETOXIFICATION SUPERFAMILY PROTEIN"/>
    <property type="match status" value="1"/>
</dbReference>
<name>A0AAQ3U4Z3_PASNO</name>
<evidence type="ECO:0000313" key="2">
    <source>
        <dbReference type="Proteomes" id="UP001341281"/>
    </source>
</evidence>
<protein>
    <submittedName>
        <fullName evidence="1">Uncharacterized protein</fullName>
    </submittedName>
</protein>
<evidence type="ECO:0000313" key="1">
    <source>
        <dbReference type="EMBL" id="WVZ85440.1"/>
    </source>
</evidence>
<dbReference type="PANTHER" id="PTHR47488:SF12">
    <property type="entry name" value="PROTEIN PYRICULARIA ORYZAE RESISTANCE 21"/>
    <property type="match status" value="1"/>
</dbReference>
<dbReference type="AlphaFoldDB" id="A0AAQ3U4Z3"/>
<dbReference type="GO" id="GO:1900150">
    <property type="term" value="P:regulation of defense response to fungus"/>
    <property type="evidence" value="ECO:0007669"/>
    <property type="project" value="InterPro"/>
</dbReference>
<dbReference type="Gene3D" id="3.30.70.100">
    <property type="match status" value="1"/>
</dbReference>
<dbReference type="EMBL" id="CP144751">
    <property type="protein sequence ID" value="WVZ85440.1"/>
    <property type="molecule type" value="Genomic_DNA"/>
</dbReference>
<gene>
    <name evidence="1" type="ORF">U9M48_032369</name>
</gene>
<proteinExistence type="predicted"/>
<organism evidence="1 2">
    <name type="scientific">Paspalum notatum var. saurae</name>
    <dbReference type="NCBI Taxonomy" id="547442"/>
    <lineage>
        <taxon>Eukaryota</taxon>
        <taxon>Viridiplantae</taxon>
        <taxon>Streptophyta</taxon>
        <taxon>Embryophyta</taxon>
        <taxon>Tracheophyta</taxon>
        <taxon>Spermatophyta</taxon>
        <taxon>Magnoliopsida</taxon>
        <taxon>Liliopsida</taxon>
        <taxon>Poales</taxon>
        <taxon>Poaceae</taxon>
        <taxon>PACMAD clade</taxon>
        <taxon>Panicoideae</taxon>
        <taxon>Andropogonodae</taxon>
        <taxon>Paspaleae</taxon>
        <taxon>Paspalinae</taxon>
        <taxon>Paspalum</taxon>
    </lineage>
</organism>
<reference evidence="1 2" key="1">
    <citation type="submission" date="2024-02" db="EMBL/GenBank/DDBJ databases">
        <title>High-quality chromosome-scale genome assembly of Pensacola bahiagrass (Paspalum notatum Flugge var. saurae).</title>
        <authorList>
            <person name="Vega J.M."/>
            <person name="Podio M."/>
            <person name="Orjuela J."/>
            <person name="Siena L.A."/>
            <person name="Pessino S.C."/>
            <person name="Combes M.C."/>
            <person name="Mariac C."/>
            <person name="Albertini E."/>
            <person name="Pupilli F."/>
            <person name="Ortiz J.P.A."/>
            <person name="Leblanc O."/>
        </authorList>
    </citation>
    <scope>NUCLEOTIDE SEQUENCE [LARGE SCALE GENOMIC DNA]</scope>
    <source>
        <strain evidence="1">R1</strain>
        <tissue evidence="1">Leaf</tissue>
    </source>
</reference>
<accession>A0AAQ3U4Z3</accession>